<evidence type="ECO:0000313" key="2">
    <source>
        <dbReference type="Proteomes" id="UP000830401"/>
    </source>
</evidence>
<sequence>MATNKRLNKFSLLLQQCFDDSPTVGSKAVDTLHARLTAAIAKFCVELNDNLLNVASPKAQLNGVYAALEEYEPLMLSDSRNLDALFIAKGWEPAGIVYDNPVVVQNQYANDDPEITFGPRFSELRGQLDSGMSVLELFDALTPPELGFVKRGLGCAFVIKAWEQVNKQSKNYEYIVREAPRKGKRLLIVDKPVLQDLLLYVPGMRELLALGNPTEAQALEEWARHLSNVRWWNYPISRPWSAPIEYEQAFHEASNRDEFLLGLRRLLDAVELKLTIPDEENPLFREDNLVLSEAKRETWRRCALHRARINAKRMGQWIQSRQKSAGEQLLQALERILLIPNWNERWDPTGQLIVACYNDEQDTALRFNLLLTRFRENVPQTLFELNALRSRLTQFIDNPLMKLTAAHFDAGQNAYGFTGLYTALVDKFPQYTFIDGVKDVTKQQGDRFANNFWSSFADTITCRLPWAIKGLSVITNALGENDAPGAPSFLLDDYISPNFKRHHVDSFLLKKGLVKQVDGVLIANSIHKAGIWAATRAALHQHEVIMDMSNELAANIFIHTYKASVSKNTMNYKPAEQSLTHTWKKSDKYYYALLESLSKVFPK</sequence>
<keyword evidence="2" id="KW-1185">Reference proteome</keyword>
<dbReference type="Proteomes" id="UP000830401">
    <property type="component" value="Chromosome"/>
</dbReference>
<dbReference type="RefSeq" id="WP_245119703.1">
    <property type="nucleotide sequence ID" value="NZ_CP095061.1"/>
</dbReference>
<dbReference type="EMBL" id="CP095061">
    <property type="protein sequence ID" value="UOQ65723.1"/>
    <property type="molecule type" value="Genomic_DNA"/>
</dbReference>
<reference evidence="1" key="1">
    <citation type="submission" date="2022-04" db="EMBL/GenBank/DDBJ databases">
        <title>Hymenobacter sp. isolated from the air.</title>
        <authorList>
            <person name="Won M."/>
            <person name="Lee C.-M."/>
            <person name="Woen H.-Y."/>
            <person name="Kwon S.-W."/>
        </authorList>
    </citation>
    <scope>NUCLEOTIDE SEQUENCE</scope>
    <source>
        <strain evidence="1">5420S-77</strain>
    </source>
</reference>
<protein>
    <submittedName>
        <fullName evidence="1">Uncharacterized protein</fullName>
    </submittedName>
</protein>
<accession>A0ABY4G4C3</accession>
<gene>
    <name evidence="1" type="ORF">MUN86_19670</name>
</gene>
<proteinExistence type="predicted"/>
<name>A0ABY4G4C3_9BACT</name>
<evidence type="ECO:0000313" key="1">
    <source>
        <dbReference type="EMBL" id="UOQ65723.1"/>
    </source>
</evidence>
<organism evidence="1 2">
    <name type="scientific">Hymenobacter volaticus</name>
    <dbReference type="NCBI Taxonomy" id="2932254"/>
    <lineage>
        <taxon>Bacteria</taxon>
        <taxon>Pseudomonadati</taxon>
        <taxon>Bacteroidota</taxon>
        <taxon>Cytophagia</taxon>
        <taxon>Cytophagales</taxon>
        <taxon>Hymenobacteraceae</taxon>
        <taxon>Hymenobacter</taxon>
    </lineage>
</organism>